<dbReference type="OrthoDB" id="6162106at2759"/>
<dbReference type="PANTHER" id="PTHR22801:SF63">
    <property type="entry name" value="C-TYPE LECTIN DOMAIN-CONTAINING PROTEIN"/>
    <property type="match status" value="1"/>
</dbReference>
<accession>A0A8S3ZDI5</accession>
<dbReference type="PROSITE" id="PS50041">
    <property type="entry name" value="C_TYPE_LECTIN_2"/>
    <property type="match status" value="1"/>
</dbReference>
<proteinExistence type="predicted"/>
<feature type="chain" id="PRO_5035892421" description="C-type lectin domain-containing protein" evidence="1">
    <location>
        <begin position="23"/>
        <end position="180"/>
    </location>
</feature>
<gene>
    <name evidence="3" type="ORF">CUNI_LOCUS11796</name>
</gene>
<evidence type="ECO:0000259" key="2">
    <source>
        <dbReference type="PROSITE" id="PS50041"/>
    </source>
</evidence>
<protein>
    <recommendedName>
        <fullName evidence="2">C-type lectin domain-containing protein</fullName>
    </recommendedName>
</protein>
<dbReference type="AlphaFoldDB" id="A0A8S3ZDI5"/>
<dbReference type="InterPro" id="IPR016187">
    <property type="entry name" value="CTDL_fold"/>
</dbReference>
<evidence type="ECO:0000313" key="4">
    <source>
        <dbReference type="Proteomes" id="UP000678393"/>
    </source>
</evidence>
<name>A0A8S3ZDI5_9EUPU</name>
<keyword evidence="1" id="KW-0732">Signal</keyword>
<evidence type="ECO:0000256" key="1">
    <source>
        <dbReference type="SAM" id="SignalP"/>
    </source>
</evidence>
<dbReference type="SUPFAM" id="SSF56436">
    <property type="entry name" value="C-type lectin-like"/>
    <property type="match status" value="1"/>
</dbReference>
<dbReference type="Pfam" id="PF00059">
    <property type="entry name" value="Lectin_C"/>
    <property type="match status" value="1"/>
</dbReference>
<dbReference type="InterPro" id="IPR001304">
    <property type="entry name" value="C-type_lectin-like"/>
</dbReference>
<organism evidence="3 4">
    <name type="scientific">Candidula unifasciata</name>
    <dbReference type="NCBI Taxonomy" id="100452"/>
    <lineage>
        <taxon>Eukaryota</taxon>
        <taxon>Metazoa</taxon>
        <taxon>Spiralia</taxon>
        <taxon>Lophotrochozoa</taxon>
        <taxon>Mollusca</taxon>
        <taxon>Gastropoda</taxon>
        <taxon>Heterobranchia</taxon>
        <taxon>Euthyneura</taxon>
        <taxon>Panpulmonata</taxon>
        <taxon>Eupulmonata</taxon>
        <taxon>Stylommatophora</taxon>
        <taxon>Helicina</taxon>
        <taxon>Helicoidea</taxon>
        <taxon>Geomitridae</taxon>
        <taxon>Candidula</taxon>
    </lineage>
</organism>
<dbReference type="CDD" id="cd00037">
    <property type="entry name" value="CLECT"/>
    <property type="match status" value="1"/>
</dbReference>
<dbReference type="InterPro" id="IPR050801">
    <property type="entry name" value="Ca-Dep_Lectins_ImmuneDev"/>
</dbReference>
<reference evidence="3" key="1">
    <citation type="submission" date="2021-04" db="EMBL/GenBank/DDBJ databases">
        <authorList>
            <consortium name="Molecular Ecology Group"/>
        </authorList>
    </citation>
    <scope>NUCLEOTIDE SEQUENCE</scope>
</reference>
<dbReference type="SMART" id="SM00034">
    <property type="entry name" value="CLECT"/>
    <property type="match status" value="1"/>
</dbReference>
<dbReference type="Proteomes" id="UP000678393">
    <property type="component" value="Unassembled WGS sequence"/>
</dbReference>
<dbReference type="PANTHER" id="PTHR22801">
    <property type="entry name" value="LITHOSTATHINE"/>
    <property type="match status" value="1"/>
</dbReference>
<evidence type="ECO:0000313" key="3">
    <source>
        <dbReference type="EMBL" id="CAG5126238.1"/>
    </source>
</evidence>
<dbReference type="EMBL" id="CAJHNH020002301">
    <property type="protein sequence ID" value="CAG5126238.1"/>
    <property type="molecule type" value="Genomic_DNA"/>
</dbReference>
<keyword evidence="4" id="KW-1185">Reference proteome</keyword>
<dbReference type="Gene3D" id="3.10.100.10">
    <property type="entry name" value="Mannose-Binding Protein A, subunit A"/>
    <property type="match status" value="1"/>
</dbReference>
<sequence>MTVMKMSKSLLIVVCLVGLAFAQTIDNCPTSVPRDQYTVVFGNQCFQFVLYRTRDYPDALKDCQSRDGTLALTKTKAVEQFLQTQAVTYGLQEALWIGLNDKATENTFVWEDGTALDEAESNWSDDEGPRTGIIQHNLEDCVATNTGKNGQWEDYHCDNEFFGLINYEKHYICSFDLIPK</sequence>
<comment type="caution">
    <text evidence="3">The sequence shown here is derived from an EMBL/GenBank/DDBJ whole genome shotgun (WGS) entry which is preliminary data.</text>
</comment>
<feature type="domain" description="C-type lectin" evidence="2">
    <location>
        <begin position="41"/>
        <end position="158"/>
    </location>
</feature>
<feature type="signal peptide" evidence="1">
    <location>
        <begin position="1"/>
        <end position="22"/>
    </location>
</feature>
<dbReference type="InterPro" id="IPR016186">
    <property type="entry name" value="C-type_lectin-like/link_sf"/>
</dbReference>